<evidence type="ECO:0000256" key="1">
    <source>
        <dbReference type="SAM" id="Phobius"/>
    </source>
</evidence>
<feature type="transmembrane region" description="Helical" evidence="1">
    <location>
        <begin position="6"/>
        <end position="23"/>
    </location>
</feature>
<evidence type="ECO:0000313" key="2">
    <source>
        <dbReference type="EMBL" id="MBX55313.1"/>
    </source>
</evidence>
<accession>A0A2P2PKP3</accession>
<dbReference type="AlphaFoldDB" id="A0A2P2PKP3"/>
<keyword evidence="1" id="KW-1133">Transmembrane helix</keyword>
<name>A0A2P2PKP3_RHIMU</name>
<dbReference type="EMBL" id="GGEC01074829">
    <property type="protein sequence ID" value="MBX55313.1"/>
    <property type="molecule type" value="Transcribed_RNA"/>
</dbReference>
<reference evidence="2" key="1">
    <citation type="submission" date="2018-02" db="EMBL/GenBank/DDBJ databases">
        <title>Rhizophora mucronata_Transcriptome.</title>
        <authorList>
            <person name="Meera S.P."/>
            <person name="Sreeshan A."/>
            <person name="Augustine A."/>
        </authorList>
    </citation>
    <scope>NUCLEOTIDE SEQUENCE</scope>
    <source>
        <tissue evidence="2">Leaf</tissue>
    </source>
</reference>
<keyword evidence="1" id="KW-0472">Membrane</keyword>
<sequence length="24" mass="2899">MSHLFLFIRFTFTSMFLLAVCIIF</sequence>
<organism evidence="2">
    <name type="scientific">Rhizophora mucronata</name>
    <name type="common">Asiatic mangrove</name>
    <dbReference type="NCBI Taxonomy" id="61149"/>
    <lineage>
        <taxon>Eukaryota</taxon>
        <taxon>Viridiplantae</taxon>
        <taxon>Streptophyta</taxon>
        <taxon>Embryophyta</taxon>
        <taxon>Tracheophyta</taxon>
        <taxon>Spermatophyta</taxon>
        <taxon>Magnoliopsida</taxon>
        <taxon>eudicotyledons</taxon>
        <taxon>Gunneridae</taxon>
        <taxon>Pentapetalae</taxon>
        <taxon>rosids</taxon>
        <taxon>fabids</taxon>
        <taxon>Malpighiales</taxon>
        <taxon>Rhizophoraceae</taxon>
        <taxon>Rhizophora</taxon>
    </lineage>
</organism>
<keyword evidence="1" id="KW-0812">Transmembrane</keyword>
<protein>
    <submittedName>
        <fullName evidence="2">Uncharacterized protein</fullName>
    </submittedName>
</protein>
<proteinExistence type="predicted"/>